<proteinExistence type="inferred from homology"/>
<dbReference type="GO" id="GO:0003908">
    <property type="term" value="F:methylated-DNA-[protein]-cysteine S-methyltransferase activity"/>
    <property type="evidence" value="ECO:0007669"/>
    <property type="project" value="UniProtKB-EC"/>
</dbReference>
<feature type="domain" description="Methylated-DNA-[protein]-cysteine S-methyltransferase DNA binding" evidence="9">
    <location>
        <begin position="100"/>
        <end position="180"/>
    </location>
</feature>
<comment type="catalytic activity">
    <reaction evidence="1">
        <text>a 4-O-methyl-thymidine in DNA + L-cysteinyl-[protein] = a thymidine in DNA + S-methyl-L-cysteinyl-[protein]</text>
        <dbReference type="Rhea" id="RHEA:53428"/>
        <dbReference type="Rhea" id="RHEA-COMP:10131"/>
        <dbReference type="Rhea" id="RHEA-COMP:10132"/>
        <dbReference type="Rhea" id="RHEA-COMP:13555"/>
        <dbReference type="Rhea" id="RHEA-COMP:13556"/>
        <dbReference type="ChEBI" id="CHEBI:29950"/>
        <dbReference type="ChEBI" id="CHEBI:82612"/>
        <dbReference type="ChEBI" id="CHEBI:137386"/>
        <dbReference type="ChEBI" id="CHEBI:137387"/>
        <dbReference type="EC" id="2.1.1.63"/>
    </reaction>
</comment>
<evidence type="ECO:0000256" key="3">
    <source>
        <dbReference type="ARBA" id="ARBA00011918"/>
    </source>
</evidence>
<dbReference type="GO" id="GO:0032259">
    <property type="term" value="P:methylation"/>
    <property type="evidence" value="ECO:0007669"/>
    <property type="project" value="UniProtKB-KW"/>
</dbReference>
<evidence type="ECO:0000259" key="9">
    <source>
        <dbReference type="Pfam" id="PF01035"/>
    </source>
</evidence>
<keyword evidence="6" id="KW-0227">DNA damage</keyword>
<dbReference type="InterPro" id="IPR008332">
    <property type="entry name" value="MethylG_MeTrfase_N"/>
</dbReference>
<dbReference type="CDD" id="cd06445">
    <property type="entry name" value="ATase"/>
    <property type="match status" value="1"/>
</dbReference>
<evidence type="ECO:0000256" key="7">
    <source>
        <dbReference type="ARBA" id="ARBA00023204"/>
    </source>
</evidence>
<protein>
    <recommendedName>
        <fullName evidence="3">methylated-DNA--[protein]-cysteine S-methyltransferase</fullName>
        <ecNumber evidence="3">2.1.1.63</ecNumber>
    </recommendedName>
</protein>
<dbReference type="PANTHER" id="PTHR10815:SF5">
    <property type="entry name" value="METHYLATED-DNA--PROTEIN-CYSTEINE METHYLTRANSFERASE"/>
    <property type="match status" value="1"/>
</dbReference>
<evidence type="ECO:0000256" key="1">
    <source>
        <dbReference type="ARBA" id="ARBA00001286"/>
    </source>
</evidence>
<dbReference type="SUPFAM" id="SSF53155">
    <property type="entry name" value="Methylated DNA-protein cysteine methyltransferase domain"/>
    <property type="match status" value="1"/>
</dbReference>
<dbReference type="InterPro" id="IPR036631">
    <property type="entry name" value="MGMT_N_sf"/>
</dbReference>
<dbReference type="Pfam" id="PF02870">
    <property type="entry name" value="Methyltransf_1N"/>
    <property type="match status" value="1"/>
</dbReference>
<evidence type="ECO:0000256" key="8">
    <source>
        <dbReference type="ARBA" id="ARBA00049348"/>
    </source>
</evidence>
<comment type="caution">
    <text evidence="11">The sequence shown here is derived from an EMBL/GenBank/DDBJ whole genome shotgun (WGS) entry which is preliminary data.</text>
</comment>
<evidence type="ECO:0000313" key="12">
    <source>
        <dbReference type="Proteomes" id="UP000268372"/>
    </source>
</evidence>
<comment type="catalytic activity">
    <reaction evidence="8">
        <text>a 6-O-methyl-2'-deoxyguanosine in DNA + L-cysteinyl-[protein] = S-methyl-L-cysteinyl-[protein] + a 2'-deoxyguanosine in DNA</text>
        <dbReference type="Rhea" id="RHEA:24000"/>
        <dbReference type="Rhea" id="RHEA-COMP:10131"/>
        <dbReference type="Rhea" id="RHEA-COMP:10132"/>
        <dbReference type="Rhea" id="RHEA-COMP:11367"/>
        <dbReference type="Rhea" id="RHEA-COMP:11368"/>
        <dbReference type="ChEBI" id="CHEBI:29950"/>
        <dbReference type="ChEBI" id="CHEBI:82612"/>
        <dbReference type="ChEBI" id="CHEBI:85445"/>
        <dbReference type="ChEBI" id="CHEBI:85448"/>
        <dbReference type="EC" id="2.1.1.63"/>
    </reaction>
</comment>
<evidence type="ECO:0000256" key="2">
    <source>
        <dbReference type="ARBA" id="ARBA00008711"/>
    </source>
</evidence>
<evidence type="ECO:0000256" key="5">
    <source>
        <dbReference type="ARBA" id="ARBA00022679"/>
    </source>
</evidence>
<dbReference type="FunFam" id="1.10.10.10:FF:000214">
    <property type="entry name" value="Methylated-DNA--protein-cysteine methyltransferase"/>
    <property type="match status" value="1"/>
</dbReference>
<dbReference type="InterPro" id="IPR036217">
    <property type="entry name" value="MethylDNA_cys_MeTrfase_DNAb"/>
</dbReference>
<dbReference type="SUPFAM" id="SSF46767">
    <property type="entry name" value="Methylated DNA-protein cysteine methyltransferase, C-terminal domain"/>
    <property type="match status" value="1"/>
</dbReference>
<dbReference type="OrthoDB" id="9802228at2"/>
<keyword evidence="4 11" id="KW-0489">Methyltransferase</keyword>
<evidence type="ECO:0000259" key="10">
    <source>
        <dbReference type="Pfam" id="PF02870"/>
    </source>
</evidence>
<reference evidence="11 12" key="1">
    <citation type="submission" date="2018-11" db="EMBL/GenBank/DDBJ databases">
        <title>Flavobacterium sp. nov., YIM 102796 draft genome.</title>
        <authorList>
            <person name="Li G."/>
            <person name="Jiang Y."/>
        </authorList>
    </citation>
    <scope>NUCLEOTIDE SEQUENCE [LARGE SCALE GENOMIC DNA]</scope>
    <source>
        <strain evidence="11 12">YIM 102796</strain>
    </source>
</reference>
<accession>A0A3P1B1C4</accession>
<dbReference type="PROSITE" id="PS00374">
    <property type="entry name" value="MGMT"/>
    <property type="match status" value="1"/>
</dbReference>
<evidence type="ECO:0000313" key="11">
    <source>
        <dbReference type="EMBL" id="RRA94791.1"/>
    </source>
</evidence>
<dbReference type="NCBIfam" id="TIGR00589">
    <property type="entry name" value="ogt"/>
    <property type="match status" value="1"/>
</dbReference>
<dbReference type="RefSeq" id="WP_124899380.1">
    <property type="nucleotide sequence ID" value="NZ_RQTJ01000014.1"/>
</dbReference>
<name>A0A3P1B1C4_9FLAO</name>
<evidence type="ECO:0000256" key="6">
    <source>
        <dbReference type="ARBA" id="ARBA00022763"/>
    </source>
</evidence>
<dbReference type="AlphaFoldDB" id="A0A3P1B1C4"/>
<dbReference type="InterPro" id="IPR001497">
    <property type="entry name" value="MethylDNA_cys_MeTrfase_AS"/>
</dbReference>
<dbReference type="Proteomes" id="UP000268372">
    <property type="component" value="Unassembled WGS sequence"/>
</dbReference>
<comment type="similarity">
    <text evidence="2">Belongs to the MGMT family.</text>
</comment>
<sequence length="189" mass="21124">MNCTDLNQKLTGNSNQIFITTYHSPLGLMFLGATEKGICLVEFYDRIHLEKTLLKLAESLKAHFVEEENEHLNQLKEELSLYFDKKLQKFTIPLVFTGTDFQQKVFQSLIKIPYGSTSTYKNQAIVLGDVKAIRAVATANGLNKIAIVIPCHRIIGSNGSMVGYAGGIHRKQALLQLEGALHQNQFSLL</sequence>
<keyword evidence="12" id="KW-1185">Reference proteome</keyword>
<keyword evidence="7" id="KW-0234">DNA repair</keyword>
<dbReference type="Pfam" id="PF01035">
    <property type="entry name" value="DNA_binding_1"/>
    <property type="match status" value="1"/>
</dbReference>
<organism evidence="11 12">
    <name type="scientific">Paenimyroides viscosum</name>
    <dbReference type="NCBI Taxonomy" id="2488729"/>
    <lineage>
        <taxon>Bacteria</taxon>
        <taxon>Pseudomonadati</taxon>
        <taxon>Bacteroidota</taxon>
        <taxon>Flavobacteriia</taxon>
        <taxon>Flavobacteriales</taxon>
        <taxon>Flavobacteriaceae</taxon>
        <taxon>Paenimyroides</taxon>
    </lineage>
</organism>
<evidence type="ECO:0000256" key="4">
    <source>
        <dbReference type="ARBA" id="ARBA00022603"/>
    </source>
</evidence>
<keyword evidence="5 11" id="KW-0808">Transferase</keyword>
<dbReference type="Gene3D" id="3.30.160.70">
    <property type="entry name" value="Methylated DNA-protein cysteine methyltransferase domain"/>
    <property type="match status" value="1"/>
</dbReference>
<dbReference type="GO" id="GO:0006281">
    <property type="term" value="P:DNA repair"/>
    <property type="evidence" value="ECO:0007669"/>
    <property type="project" value="UniProtKB-KW"/>
</dbReference>
<dbReference type="InterPro" id="IPR036388">
    <property type="entry name" value="WH-like_DNA-bd_sf"/>
</dbReference>
<dbReference type="EC" id="2.1.1.63" evidence="3"/>
<dbReference type="PANTHER" id="PTHR10815">
    <property type="entry name" value="METHYLATED-DNA--PROTEIN-CYSTEINE METHYLTRANSFERASE"/>
    <property type="match status" value="1"/>
</dbReference>
<dbReference type="Gene3D" id="1.10.10.10">
    <property type="entry name" value="Winged helix-like DNA-binding domain superfamily/Winged helix DNA-binding domain"/>
    <property type="match status" value="1"/>
</dbReference>
<gene>
    <name evidence="11" type="ORF">EG242_08065</name>
</gene>
<dbReference type="EMBL" id="RQTJ01000014">
    <property type="protein sequence ID" value="RRA94791.1"/>
    <property type="molecule type" value="Genomic_DNA"/>
</dbReference>
<feature type="domain" description="Methylguanine DNA methyltransferase ribonuclease-like" evidence="10">
    <location>
        <begin position="18"/>
        <end position="94"/>
    </location>
</feature>
<dbReference type="InterPro" id="IPR014048">
    <property type="entry name" value="MethylDNA_cys_MeTrfase_DNA-bd"/>
</dbReference>